<proteinExistence type="predicted"/>
<protein>
    <recommendedName>
        <fullName evidence="3">DUF4252 domain-containing protein</fullName>
    </recommendedName>
</protein>
<evidence type="ECO:0008006" key="3">
    <source>
        <dbReference type="Google" id="ProtNLM"/>
    </source>
</evidence>
<keyword evidence="2" id="KW-1185">Reference proteome</keyword>
<gene>
    <name evidence="1" type="ORF">BD847_1895</name>
</gene>
<sequence>MTSFKYGNLRKIIFLITAVLVLSCNNSKKSDINNEKVVKKELQPFFDSDRIDHYYLNLSENNFFKLIKKENKTEKEKELINIYIHSFPDNIPQEDFEKTLLSHNYKKSNLSIKDEKSIENVFSEKDSLKNDACACIAEYKDVFIFKKNAKTVGIAKICFKNARFQIIGSKINTEGFGLINELDKLHNIVRPNEKKT</sequence>
<dbReference type="Proteomes" id="UP000257004">
    <property type="component" value="Unassembled WGS sequence"/>
</dbReference>
<organism evidence="1 2">
    <name type="scientific">Flavobacterium cutihirudinis</name>
    <dbReference type="NCBI Taxonomy" id="1265740"/>
    <lineage>
        <taxon>Bacteria</taxon>
        <taxon>Pseudomonadati</taxon>
        <taxon>Bacteroidota</taxon>
        <taxon>Flavobacteriia</taxon>
        <taxon>Flavobacteriales</taxon>
        <taxon>Flavobacteriaceae</taxon>
        <taxon>Flavobacterium</taxon>
    </lineage>
</organism>
<dbReference type="EMBL" id="QRDQ01000008">
    <property type="protein sequence ID" value="RED25151.1"/>
    <property type="molecule type" value="Genomic_DNA"/>
</dbReference>
<dbReference type="AlphaFoldDB" id="A0A3D9FWL1"/>
<dbReference type="PROSITE" id="PS51257">
    <property type="entry name" value="PROKAR_LIPOPROTEIN"/>
    <property type="match status" value="1"/>
</dbReference>
<evidence type="ECO:0000313" key="2">
    <source>
        <dbReference type="Proteomes" id="UP000257004"/>
    </source>
</evidence>
<evidence type="ECO:0000313" key="1">
    <source>
        <dbReference type="EMBL" id="RED25151.1"/>
    </source>
</evidence>
<comment type="caution">
    <text evidence="1">The sequence shown here is derived from an EMBL/GenBank/DDBJ whole genome shotgun (WGS) entry which is preliminary data.</text>
</comment>
<reference evidence="1 2" key="1">
    <citation type="submission" date="2018-07" db="EMBL/GenBank/DDBJ databases">
        <title>Genomic Encyclopedia of Archaeal and Bacterial Type Strains, Phase II (KMG-II): from individual species to whole genera.</title>
        <authorList>
            <person name="Goeker M."/>
        </authorList>
    </citation>
    <scope>NUCLEOTIDE SEQUENCE [LARGE SCALE GENOMIC DNA]</scope>
    <source>
        <strain evidence="1 2">DSM 25795</strain>
    </source>
</reference>
<accession>A0A3D9FWL1</accession>
<name>A0A3D9FWL1_9FLAO</name>